<dbReference type="Pfam" id="PF09829">
    <property type="entry name" value="DUF2057"/>
    <property type="match status" value="1"/>
</dbReference>
<evidence type="ECO:0000313" key="4">
    <source>
        <dbReference type="EMBL" id="MDN3701246.1"/>
    </source>
</evidence>
<evidence type="ECO:0000256" key="1">
    <source>
        <dbReference type="ARBA" id="ARBA00008490"/>
    </source>
</evidence>
<reference evidence="5" key="1">
    <citation type="journal article" date="2019" name="Int. J. Syst. Evol. Microbiol.">
        <title>The Global Catalogue of Microorganisms (GCM) 10K type strain sequencing project: providing services to taxonomists for standard genome sequencing and annotation.</title>
        <authorList>
            <consortium name="The Broad Institute Genomics Platform"/>
            <consortium name="The Broad Institute Genome Sequencing Center for Infectious Disease"/>
            <person name="Wu L."/>
            <person name="Ma J."/>
        </authorList>
    </citation>
    <scope>NUCLEOTIDE SEQUENCE [LARGE SCALE GENOMIC DNA]</scope>
    <source>
        <strain evidence="5">CECT 7226</strain>
    </source>
</reference>
<keyword evidence="5" id="KW-1185">Reference proteome</keyword>
<dbReference type="InterPro" id="IPR018635">
    <property type="entry name" value="UPF0319"/>
</dbReference>
<keyword evidence="2 3" id="KW-0732">Signal</keyword>
<dbReference type="RefSeq" id="WP_261837825.1">
    <property type="nucleotide sequence ID" value="NZ_AP025458.1"/>
</dbReference>
<dbReference type="PANTHER" id="PTHR38108:SF1">
    <property type="entry name" value="UPF0319 PROTEIN YCCT"/>
    <property type="match status" value="1"/>
</dbReference>
<evidence type="ECO:0000256" key="2">
    <source>
        <dbReference type="ARBA" id="ARBA00022729"/>
    </source>
</evidence>
<organism evidence="4 5">
    <name type="scientific">Vibrio artabrorum</name>
    <dbReference type="NCBI Taxonomy" id="446374"/>
    <lineage>
        <taxon>Bacteria</taxon>
        <taxon>Pseudomonadati</taxon>
        <taxon>Pseudomonadota</taxon>
        <taxon>Gammaproteobacteria</taxon>
        <taxon>Vibrionales</taxon>
        <taxon>Vibrionaceae</taxon>
        <taxon>Vibrio</taxon>
    </lineage>
</organism>
<dbReference type="EMBL" id="JAUFQY010000001">
    <property type="protein sequence ID" value="MDN3701246.1"/>
    <property type="molecule type" value="Genomic_DNA"/>
</dbReference>
<dbReference type="PANTHER" id="PTHR38108">
    <property type="entry name" value="UPF0319 PROTEIN YCCT"/>
    <property type="match status" value="1"/>
</dbReference>
<evidence type="ECO:0000256" key="3">
    <source>
        <dbReference type="SAM" id="SignalP"/>
    </source>
</evidence>
<gene>
    <name evidence="4" type="ORF">QWY96_10735</name>
</gene>
<comment type="caution">
    <text evidence="4">The sequence shown here is derived from an EMBL/GenBank/DDBJ whole genome shotgun (WGS) entry which is preliminary data.</text>
</comment>
<evidence type="ECO:0000313" key="5">
    <source>
        <dbReference type="Proteomes" id="UP001223712"/>
    </source>
</evidence>
<name>A0ABT8CLF0_9VIBR</name>
<feature type="signal peptide" evidence="3">
    <location>
        <begin position="1"/>
        <end position="21"/>
    </location>
</feature>
<comment type="similarity">
    <text evidence="1">Belongs to the UPF0319 family.</text>
</comment>
<sequence>MKVINKMFVIGTMLTSFAPMAAVDLTLDRNIAALVVHGEEVGFSISKADKFDFENGRNQIVLRVEQLVSNLGEKEKFNSYPIVITFDAEDVSLNVATKSPISRKEHANAFQKNPQFVITDETGKEVQVKQDVLPVLSGISRDYVKELNRYNSMNSINLATVTTGSEKTKTESKRSSEANQSLKMVEYWYSKASANDKSQFSDWAFDNRNEQDLISIEGSKPVEMASYWFAQGSVEERKKILSWLLEQ</sequence>
<accession>A0ABT8CLF0</accession>
<protein>
    <submittedName>
        <fullName evidence="4">DUF2057 domain-containing protein</fullName>
    </submittedName>
</protein>
<feature type="chain" id="PRO_5047335112" evidence="3">
    <location>
        <begin position="22"/>
        <end position="247"/>
    </location>
</feature>
<proteinExistence type="inferred from homology"/>
<dbReference type="Proteomes" id="UP001223712">
    <property type="component" value="Unassembled WGS sequence"/>
</dbReference>